<keyword evidence="1" id="KW-0812">Transmembrane</keyword>
<gene>
    <name evidence="2" type="ORF">BHY_0706</name>
</gene>
<name>A0ABM5PI68_9SPIR</name>
<sequence length="118" mass="13641">MKKVKFEVFCEQCGGKVGLDKSVCSNCHAKLGDLECPNCGYVGIVSAFENGCPKCSYSPFEEKSKRPFRRRQRGEFKGSWNNSSFLRSRFYFGFNINVMLYLFASFLMVLLFVYILFF</sequence>
<dbReference type="RefSeq" id="WP_025399965.1">
    <property type="nucleotide sequence ID" value="NZ_CP004146.1"/>
</dbReference>
<proteinExistence type="predicted"/>
<evidence type="ECO:0000313" key="3">
    <source>
        <dbReference type="Proteomes" id="UP000019269"/>
    </source>
</evidence>
<organism evidence="2 3">
    <name type="scientific">Borrelia nietonii YOR</name>
    <dbReference type="NCBI Taxonomy" id="1293576"/>
    <lineage>
        <taxon>Bacteria</taxon>
        <taxon>Pseudomonadati</taxon>
        <taxon>Spirochaetota</taxon>
        <taxon>Spirochaetia</taxon>
        <taxon>Spirochaetales</taxon>
        <taxon>Borreliaceae</taxon>
        <taxon>Borrelia</taxon>
        <taxon>Borrelia nietonii</taxon>
    </lineage>
</organism>
<accession>A0ABM5PI68</accession>
<protein>
    <recommendedName>
        <fullName evidence="4">DZANK-type domain-containing protein</fullName>
    </recommendedName>
</protein>
<reference evidence="2" key="1">
    <citation type="submission" date="2013-02" db="EMBL/GenBank/DDBJ databases">
        <title>Comparative genomics of Borrelia species.</title>
        <authorList>
            <person name="Schwan T.G."/>
            <person name="Raffel S.J."/>
            <person name="Porcella S.F."/>
        </authorList>
    </citation>
    <scope>NUCLEOTIDE SEQUENCE [LARGE SCALE GENOMIC DNA]</scope>
    <source>
        <strain evidence="2">YOR</strain>
    </source>
</reference>
<keyword evidence="1" id="KW-1133">Transmembrane helix</keyword>
<evidence type="ECO:0008006" key="4">
    <source>
        <dbReference type="Google" id="ProtNLM"/>
    </source>
</evidence>
<evidence type="ECO:0000256" key="1">
    <source>
        <dbReference type="SAM" id="Phobius"/>
    </source>
</evidence>
<keyword evidence="1" id="KW-0472">Membrane</keyword>
<evidence type="ECO:0000313" key="2">
    <source>
        <dbReference type="EMBL" id="AHH03657.1"/>
    </source>
</evidence>
<dbReference type="Proteomes" id="UP000019269">
    <property type="component" value="Chromosome"/>
</dbReference>
<keyword evidence="3" id="KW-1185">Reference proteome</keyword>
<feature type="transmembrane region" description="Helical" evidence="1">
    <location>
        <begin position="90"/>
        <end position="117"/>
    </location>
</feature>
<dbReference type="EMBL" id="CP004146">
    <property type="protein sequence ID" value="AHH03657.1"/>
    <property type="molecule type" value="Genomic_DNA"/>
</dbReference>